<dbReference type="PROSITE" id="PS51118">
    <property type="entry name" value="HTH_HXLR"/>
    <property type="match status" value="1"/>
</dbReference>
<dbReference type="InterPro" id="IPR002577">
    <property type="entry name" value="HTH_HxlR"/>
</dbReference>
<dbReference type="InterPro" id="IPR036388">
    <property type="entry name" value="WH-like_DNA-bd_sf"/>
</dbReference>
<evidence type="ECO:0000313" key="6">
    <source>
        <dbReference type="Proteomes" id="UP001161390"/>
    </source>
</evidence>
<evidence type="ECO:0000256" key="2">
    <source>
        <dbReference type="ARBA" id="ARBA00023125"/>
    </source>
</evidence>
<dbReference type="Gene3D" id="1.10.10.10">
    <property type="entry name" value="Winged helix-like DNA-binding domain superfamily/Winged helix DNA-binding domain"/>
    <property type="match status" value="1"/>
</dbReference>
<dbReference type="InterPro" id="IPR036527">
    <property type="entry name" value="SCP2_sterol-bd_dom_sf"/>
</dbReference>
<feature type="domain" description="HTH hxlR-type" evidence="4">
    <location>
        <begin position="11"/>
        <end position="109"/>
    </location>
</feature>
<dbReference type="EMBL" id="BSNJ01000004">
    <property type="protein sequence ID" value="GLQ21269.1"/>
    <property type="molecule type" value="Genomic_DNA"/>
</dbReference>
<dbReference type="SUPFAM" id="SSF46785">
    <property type="entry name" value="Winged helix' DNA-binding domain"/>
    <property type="match status" value="1"/>
</dbReference>
<keyword evidence="2" id="KW-0238">DNA-binding</keyword>
<gene>
    <name evidence="5" type="ORF">GCM10007854_22240</name>
</gene>
<evidence type="ECO:0000256" key="3">
    <source>
        <dbReference type="ARBA" id="ARBA00023163"/>
    </source>
</evidence>
<evidence type="ECO:0000259" key="4">
    <source>
        <dbReference type="PROSITE" id="PS51118"/>
    </source>
</evidence>
<organism evidence="5 6">
    <name type="scientific">Algimonas porphyrae</name>
    <dbReference type="NCBI Taxonomy" id="1128113"/>
    <lineage>
        <taxon>Bacteria</taxon>
        <taxon>Pseudomonadati</taxon>
        <taxon>Pseudomonadota</taxon>
        <taxon>Alphaproteobacteria</taxon>
        <taxon>Maricaulales</taxon>
        <taxon>Robiginitomaculaceae</taxon>
        <taxon>Algimonas</taxon>
    </lineage>
</organism>
<accession>A0ABQ5V3G9</accession>
<reference evidence="5" key="1">
    <citation type="journal article" date="2014" name="Int. J. Syst. Evol. Microbiol.">
        <title>Complete genome of a new Firmicutes species belonging to the dominant human colonic microbiota ('Ruminococcus bicirculans') reveals two chromosomes and a selective capacity to utilize plant glucans.</title>
        <authorList>
            <consortium name="NISC Comparative Sequencing Program"/>
            <person name="Wegmann U."/>
            <person name="Louis P."/>
            <person name="Goesmann A."/>
            <person name="Henrissat B."/>
            <person name="Duncan S.H."/>
            <person name="Flint H.J."/>
        </authorList>
    </citation>
    <scope>NUCLEOTIDE SEQUENCE</scope>
    <source>
        <strain evidence="5">NBRC 108216</strain>
    </source>
</reference>
<proteinExistence type="predicted"/>
<dbReference type="PANTHER" id="PTHR33204:SF18">
    <property type="entry name" value="TRANSCRIPTIONAL REGULATORY PROTEIN"/>
    <property type="match status" value="1"/>
</dbReference>
<dbReference type="SUPFAM" id="SSF55718">
    <property type="entry name" value="SCP-like"/>
    <property type="match status" value="1"/>
</dbReference>
<evidence type="ECO:0000313" key="5">
    <source>
        <dbReference type="EMBL" id="GLQ21269.1"/>
    </source>
</evidence>
<dbReference type="Proteomes" id="UP001161390">
    <property type="component" value="Unassembled WGS sequence"/>
</dbReference>
<evidence type="ECO:0000256" key="1">
    <source>
        <dbReference type="ARBA" id="ARBA00023015"/>
    </source>
</evidence>
<comment type="caution">
    <text evidence="5">The sequence shown here is derived from an EMBL/GenBank/DDBJ whole genome shotgun (WGS) entry which is preliminary data.</text>
</comment>
<keyword evidence="1" id="KW-0805">Transcription regulation</keyword>
<dbReference type="PANTHER" id="PTHR33204">
    <property type="entry name" value="TRANSCRIPTIONAL REGULATOR, MARR FAMILY"/>
    <property type="match status" value="1"/>
</dbReference>
<dbReference type="Gene3D" id="3.30.1050.10">
    <property type="entry name" value="SCP2 sterol-binding domain"/>
    <property type="match status" value="1"/>
</dbReference>
<reference evidence="5" key="2">
    <citation type="submission" date="2023-01" db="EMBL/GenBank/DDBJ databases">
        <title>Draft genome sequence of Algimonas porphyrae strain NBRC 108216.</title>
        <authorList>
            <person name="Sun Q."/>
            <person name="Mori K."/>
        </authorList>
    </citation>
    <scope>NUCLEOTIDE SEQUENCE</scope>
    <source>
        <strain evidence="5">NBRC 108216</strain>
    </source>
</reference>
<keyword evidence="6" id="KW-1185">Reference proteome</keyword>
<dbReference type="Pfam" id="PF01638">
    <property type="entry name" value="HxlR"/>
    <property type="match status" value="1"/>
</dbReference>
<dbReference type="InterPro" id="IPR036390">
    <property type="entry name" value="WH_DNA-bd_sf"/>
</dbReference>
<protein>
    <submittedName>
        <fullName evidence="5">Transcriptional regulator</fullName>
    </submittedName>
</protein>
<dbReference type="RefSeq" id="WP_284372623.1">
    <property type="nucleotide sequence ID" value="NZ_BSNJ01000004.1"/>
</dbReference>
<name>A0ABQ5V3G9_9PROT</name>
<sequence>MARKKPYDDGCATAHALDLIGERWALLIVRELVPGPKRFSDLRAALPGISTNILTNRLSDLETTHILIRRQLPPPAPAWVYELTPWGLALEPLIQELGRWAARSPGLIAGKPMSPASIMLSFRTMFDPERAGSMQASLSLVMNGLAHRIRIEAGELSIELGKAIDPDVHMDGDPNLVAGIVYGEMSLDEARAAGLTITGEEAVLHKFVTLFPLPPTAPETCSVTRD</sequence>
<keyword evidence="3" id="KW-0804">Transcription</keyword>